<protein>
    <submittedName>
        <fullName evidence="3">Tryptophan halogenase</fullName>
        <ecNumber evidence="3">1.14.19.9</ecNumber>
    </submittedName>
</protein>
<dbReference type="InterPro" id="IPR033856">
    <property type="entry name" value="Trp_halogen"/>
</dbReference>
<sequence length="502" mass="56569">MRIVIVGGGTAGWMTGVALSSALPKSRYQVELVESEAIGTVGVGEATLPQLWAFNETFGLDEAELMANSNATFKLGIEFVDWGHKGSAYIHPFSSYGGNIGGTRFHQQWVRSRQAGRDWSLEEFSYGIVASRQNRFGHPSEHSWTEKAYNYAYHFDAHLYAAYLRKVAIARGLLRTEGRIENVELDSQRGTIRRLQLEGGRSIEGDFFIDCSGFKALLIGEALGAAYDDWTKWLPCDRAVAVPCERVDPIAPYTKATAHEAGWQWRIPLQHRTGNGYVYASEHIDDDEAASRLLSRLDGEPLADPRFLRFKAGRRTSSWTKNCIAIGLASGFLEPLESTSIYLVQQAVLNFLDLLPTQPEDHSAAKEFNRRVDLEYARVRDFLILHYHASTRGDAALWRYCRDMDVPDSLKQRIELFRHRGFIDDYDDGLFGAPSWLAVYVGQGVMPQRYDPVADNIPLDRTLAHMEQMRDKIASDVERLPTMDETLQSYCPAEPTLTGRLT</sequence>
<comment type="caution">
    <text evidence="3">The sequence shown here is derived from an EMBL/GenBank/DDBJ whole genome shotgun (WGS) entry which is preliminary data.</text>
</comment>
<feature type="active site" evidence="1">
    <location>
        <position position="74"/>
    </location>
</feature>
<dbReference type="EMBL" id="JACHOB010000007">
    <property type="protein sequence ID" value="MBB4660292.1"/>
    <property type="molecule type" value="Genomic_DNA"/>
</dbReference>
<dbReference type="PIRSF" id="PIRSF011396">
    <property type="entry name" value="Trp_halogenase"/>
    <property type="match status" value="1"/>
</dbReference>
<keyword evidence="2" id="KW-0547">Nucleotide-binding</keyword>
<evidence type="ECO:0000313" key="3">
    <source>
        <dbReference type="EMBL" id="MBB4660292.1"/>
    </source>
</evidence>
<proteinExistence type="predicted"/>
<dbReference type="Gene3D" id="3.50.50.60">
    <property type="entry name" value="FAD/NAD(P)-binding domain"/>
    <property type="match status" value="1"/>
</dbReference>
<organism evidence="3 4">
    <name type="scientific">Parvularcula dongshanensis</name>
    <dbReference type="NCBI Taxonomy" id="1173995"/>
    <lineage>
        <taxon>Bacteria</taxon>
        <taxon>Pseudomonadati</taxon>
        <taxon>Pseudomonadota</taxon>
        <taxon>Alphaproteobacteria</taxon>
        <taxon>Parvularculales</taxon>
        <taxon>Parvularculaceae</taxon>
        <taxon>Parvularcula</taxon>
    </lineage>
</organism>
<keyword evidence="3" id="KW-0560">Oxidoreductase</keyword>
<dbReference type="InterPro" id="IPR050816">
    <property type="entry name" value="Flavin-dep_Halogenase_NPB"/>
</dbReference>
<dbReference type="AlphaFoldDB" id="A0A840I718"/>
<accession>A0A840I718</accession>
<gene>
    <name evidence="3" type="ORF">GGQ59_002842</name>
</gene>
<evidence type="ECO:0000256" key="1">
    <source>
        <dbReference type="PIRSR" id="PIRSR011396-1"/>
    </source>
</evidence>
<reference evidence="3 4" key="1">
    <citation type="submission" date="2020-08" db="EMBL/GenBank/DDBJ databases">
        <title>Genomic Encyclopedia of Type Strains, Phase IV (KMG-IV): sequencing the most valuable type-strain genomes for metagenomic binning, comparative biology and taxonomic classification.</title>
        <authorList>
            <person name="Goeker M."/>
        </authorList>
    </citation>
    <scope>NUCLEOTIDE SEQUENCE [LARGE SCALE GENOMIC DNA]</scope>
    <source>
        <strain evidence="3 4">DSM 102850</strain>
    </source>
</reference>
<keyword evidence="2" id="KW-0285">Flavoprotein</keyword>
<dbReference type="InterPro" id="IPR036188">
    <property type="entry name" value="FAD/NAD-bd_sf"/>
</dbReference>
<evidence type="ECO:0000256" key="2">
    <source>
        <dbReference type="PIRSR" id="PIRSR011396-2"/>
    </source>
</evidence>
<dbReference type="RefSeq" id="WP_183819698.1">
    <property type="nucleotide sequence ID" value="NZ_JACHOB010000007.1"/>
</dbReference>
<name>A0A840I718_9PROT</name>
<keyword evidence="2" id="KW-0274">FAD</keyword>
<feature type="binding site" evidence="2">
    <location>
        <position position="328"/>
    </location>
    <ligand>
        <name>FAD</name>
        <dbReference type="ChEBI" id="CHEBI:57692"/>
    </ligand>
</feature>
<feature type="binding site" evidence="2">
    <location>
        <position position="74"/>
    </location>
    <ligand>
        <name>7-chloro-L-tryptophan</name>
        <dbReference type="ChEBI" id="CHEBI:58713"/>
    </ligand>
</feature>
<dbReference type="GO" id="GO:0000166">
    <property type="term" value="F:nucleotide binding"/>
    <property type="evidence" value="ECO:0007669"/>
    <property type="project" value="UniProtKB-KW"/>
</dbReference>
<feature type="binding site" evidence="2">
    <location>
        <begin position="8"/>
        <end position="11"/>
    </location>
    <ligand>
        <name>FAD</name>
        <dbReference type="ChEBI" id="CHEBI:57692"/>
    </ligand>
</feature>
<dbReference type="Proteomes" id="UP000563524">
    <property type="component" value="Unassembled WGS sequence"/>
</dbReference>
<dbReference type="Pfam" id="PF04820">
    <property type="entry name" value="Trp_halogenase"/>
    <property type="match status" value="1"/>
</dbReference>
<feature type="binding site" evidence="2">
    <location>
        <position position="337"/>
    </location>
    <ligand>
        <name>FAD</name>
        <dbReference type="ChEBI" id="CHEBI:57692"/>
    </ligand>
</feature>
<dbReference type="EC" id="1.14.19.9" evidence="3"/>
<dbReference type="PANTHER" id="PTHR43747:SF4">
    <property type="entry name" value="FLAVIN-DEPENDENT TRYPTOPHAN HALOGENASE"/>
    <property type="match status" value="1"/>
</dbReference>
<dbReference type="PANTHER" id="PTHR43747">
    <property type="entry name" value="FAD-BINDING PROTEIN"/>
    <property type="match status" value="1"/>
</dbReference>
<evidence type="ECO:0000313" key="4">
    <source>
        <dbReference type="Proteomes" id="UP000563524"/>
    </source>
</evidence>
<dbReference type="InterPro" id="IPR006905">
    <property type="entry name" value="Flavin_halogenase"/>
</dbReference>
<feature type="binding site" evidence="2">
    <location>
        <position position="341"/>
    </location>
    <ligand>
        <name>FAD</name>
        <dbReference type="ChEBI" id="CHEBI:57692"/>
    </ligand>
</feature>
<dbReference type="GO" id="GO:0004497">
    <property type="term" value="F:monooxygenase activity"/>
    <property type="evidence" value="ECO:0007669"/>
    <property type="project" value="InterPro"/>
</dbReference>
<dbReference type="SUPFAM" id="SSF51905">
    <property type="entry name" value="FAD/NAD(P)-binding domain"/>
    <property type="match status" value="1"/>
</dbReference>
<keyword evidence="4" id="KW-1185">Reference proteome</keyword>